<name>A0ABW8EI23_STRT5</name>
<accession>A0ABW8EI23</accession>
<dbReference type="Proteomes" id="UP001617351">
    <property type="component" value="Unassembled WGS sequence"/>
</dbReference>
<sequence length="305" mass="33666">MTIDELPVAWRLPPQDVKAGWRALWWTVGPDGELAVMLVQRRYLSRDKYPRGWIGWRPETPFDAELVITSGQEQRRIPVEGIGMRPGHLALLPQSRFLLASGRAHRDAEGAWQKNAVVYSPEGRPEGALCLGDDIPALVTDRSGGIWTAYGDEGIYGGHPESGSGLAGWNTRGVATWAPKGRLPDLPLEGCTAATEGESVWLVWYSPMGAFLTRITPSTGEVASYRSPVKVPDGFAVRGTRVVLTSRDHYKRWTTVTRAELVGDECVAIGQERVRVPGRVVMRCGQGRDGTLWLRAGRTWLRIDA</sequence>
<organism evidence="1 2">
    <name type="scientific">Streptomyces toxytricini</name>
    <name type="common">Actinomyces toxytricini</name>
    <dbReference type="NCBI Taxonomy" id="67369"/>
    <lineage>
        <taxon>Bacteria</taxon>
        <taxon>Bacillati</taxon>
        <taxon>Actinomycetota</taxon>
        <taxon>Actinomycetes</taxon>
        <taxon>Kitasatosporales</taxon>
        <taxon>Streptomycetaceae</taxon>
        <taxon>Streptomyces</taxon>
    </lineage>
</organism>
<keyword evidence="2" id="KW-1185">Reference proteome</keyword>
<reference evidence="1 2" key="1">
    <citation type="submission" date="2024-10" db="EMBL/GenBank/DDBJ databases">
        <title>The Natural Products Discovery Center: Release of the First 8490 Sequenced Strains for Exploring Actinobacteria Biosynthetic Diversity.</title>
        <authorList>
            <person name="Kalkreuter E."/>
            <person name="Kautsar S.A."/>
            <person name="Yang D."/>
            <person name="Bader C.D."/>
            <person name="Teijaro C.N."/>
            <person name="Fluegel L."/>
            <person name="Davis C.M."/>
            <person name="Simpson J.R."/>
            <person name="Lauterbach L."/>
            <person name="Steele A.D."/>
            <person name="Gui C."/>
            <person name="Meng S."/>
            <person name="Li G."/>
            <person name="Viehrig K."/>
            <person name="Ye F."/>
            <person name="Su P."/>
            <person name="Kiefer A.F."/>
            <person name="Nichols A."/>
            <person name="Cepeda A.J."/>
            <person name="Yan W."/>
            <person name="Fan B."/>
            <person name="Jiang Y."/>
            <person name="Adhikari A."/>
            <person name="Zheng C.-J."/>
            <person name="Schuster L."/>
            <person name="Cowan T.M."/>
            <person name="Smanski M.J."/>
            <person name="Chevrette M.G."/>
            <person name="De Carvalho L.P.S."/>
            <person name="Shen B."/>
        </authorList>
    </citation>
    <scope>NUCLEOTIDE SEQUENCE [LARGE SCALE GENOMIC DNA]</scope>
    <source>
        <strain evidence="1 2">NPDC087220</strain>
    </source>
</reference>
<dbReference type="RefSeq" id="WP_365505959.1">
    <property type="nucleotide sequence ID" value="NZ_JBFANW010000066.1"/>
</dbReference>
<dbReference type="EMBL" id="JBIUYY010000004">
    <property type="protein sequence ID" value="MFJ2821786.1"/>
    <property type="molecule type" value="Genomic_DNA"/>
</dbReference>
<protein>
    <submittedName>
        <fullName evidence="1">Uncharacterized protein</fullName>
    </submittedName>
</protein>
<proteinExistence type="predicted"/>
<comment type="caution">
    <text evidence="1">The sequence shown here is derived from an EMBL/GenBank/DDBJ whole genome shotgun (WGS) entry which is preliminary data.</text>
</comment>
<gene>
    <name evidence="1" type="ORF">ACIO7M_11785</name>
</gene>
<evidence type="ECO:0000313" key="1">
    <source>
        <dbReference type="EMBL" id="MFJ2821786.1"/>
    </source>
</evidence>
<evidence type="ECO:0000313" key="2">
    <source>
        <dbReference type="Proteomes" id="UP001617351"/>
    </source>
</evidence>